<feature type="domain" description="Nucleotidyl transferase" evidence="21">
    <location>
        <begin position="3"/>
        <end position="211"/>
    </location>
</feature>
<feature type="binding site" evidence="20">
    <location>
        <position position="150"/>
    </location>
    <ligand>
        <name>UDP-N-acetyl-alpha-D-glucosamine</name>
        <dbReference type="ChEBI" id="CHEBI:57705"/>
    </ligand>
</feature>
<evidence type="ECO:0000256" key="5">
    <source>
        <dbReference type="ARBA" id="ARBA00007947"/>
    </source>
</evidence>
<gene>
    <name evidence="20" type="primary">glmU</name>
    <name evidence="22" type="ORF">ciss_15080</name>
</gene>
<evidence type="ECO:0000256" key="19">
    <source>
        <dbReference type="ARBA" id="ARBA00049628"/>
    </source>
</evidence>
<comment type="cofactor">
    <cofactor evidence="20">
        <name>Mg(2+)</name>
        <dbReference type="ChEBI" id="CHEBI:18420"/>
    </cofactor>
    <text evidence="20">Binds 1 Mg(2+) ion per subunit.</text>
</comment>
<evidence type="ECO:0000256" key="8">
    <source>
        <dbReference type="ARBA" id="ARBA00022695"/>
    </source>
</evidence>
<dbReference type="EC" id="2.7.7.23" evidence="20"/>
<dbReference type="EMBL" id="BDJL01000049">
    <property type="protein sequence ID" value="GAV25575.1"/>
    <property type="molecule type" value="Genomic_DNA"/>
</dbReference>
<keyword evidence="11 20" id="KW-0460">Magnesium</keyword>
<dbReference type="SUPFAM" id="SSF51161">
    <property type="entry name" value="Trimeric LpxA-like enzymes"/>
    <property type="match status" value="1"/>
</dbReference>
<feature type="binding site" evidence="20">
    <location>
        <position position="435"/>
    </location>
    <ligand>
        <name>acetyl-CoA</name>
        <dbReference type="ChEBI" id="CHEBI:57288"/>
    </ligand>
</feature>
<evidence type="ECO:0000256" key="2">
    <source>
        <dbReference type="ARBA" id="ARBA00005166"/>
    </source>
</evidence>
<dbReference type="Pfam" id="PF00132">
    <property type="entry name" value="Hexapep"/>
    <property type="match status" value="3"/>
</dbReference>
<dbReference type="InterPro" id="IPR001451">
    <property type="entry name" value="Hexapep"/>
</dbReference>
<dbReference type="NCBIfam" id="TIGR01173">
    <property type="entry name" value="glmU"/>
    <property type="match status" value="1"/>
</dbReference>
<dbReference type="OrthoDB" id="9775031at2"/>
<evidence type="ECO:0000313" key="22">
    <source>
        <dbReference type="EMBL" id="GAV25575.1"/>
    </source>
</evidence>
<feature type="binding site" evidence="20">
    <location>
        <position position="418"/>
    </location>
    <ligand>
        <name>acetyl-CoA</name>
        <dbReference type="ChEBI" id="CHEBI:57288"/>
    </ligand>
</feature>
<keyword evidence="6 20" id="KW-0963">Cytoplasm</keyword>
<evidence type="ECO:0000256" key="16">
    <source>
        <dbReference type="ARBA" id="ARBA00023316"/>
    </source>
</evidence>
<dbReference type="Proteomes" id="UP000187338">
    <property type="component" value="Unassembled WGS sequence"/>
</dbReference>
<comment type="function">
    <text evidence="19 20">Catalyzes the last two sequential reactions in the de novo biosynthetic pathway for UDP-N-acetylglucosamine (UDP-GlcNAc). The C-terminal domain catalyzes the transfer of acetyl group from acetyl coenzyme A to glucosamine-1-phosphate (GlcN-1-P) to produce N-acetylglucosamine-1-phosphate (GlcNAc-1-P), which is converted into UDP-GlcNAc by the transfer of uridine 5-monophosphate (from uridine 5-triphosphate), a reaction catalyzed by the N-terminal domain.</text>
</comment>
<dbReference type="STRING" id="661089.ciss_15080"/>
<protein>
    <recommendedName>
        <fullName evidence="20">Bifunctional protein GlmU</fullName>
    </recommendedName>
    <domain>
        <recommendedName>
            <fullName evidence="20">UDP-N-acetylglucosamine pyrophosphorylase</fullName>
            <ecNumber evidence="20">2.7.7.23</ecNumber>
        </recommendedName>
        <alternativeName>
            <fullName evidence="20">N-acetylglucosamine-1-phosphate uridyltransferase</fullName>
        </alternativeName>
    </domain>
    <domain>
        <recommendedName>
            <fullName evidence="20">Glucosamine-1-phosphate N-acetyltransferase</fullName>
            <ecNumber evidence="20">2.3.1.157</ecNumber>
        </recommendedName>
    </domain>
</protein>
<evidence type="ECO:0000256" key="15">
    <source>
        <dbReference type="ARBA" id="ARBA00023315"/>
    </source>
</evidence>
<dbReference type="EC" id="2.3.1.157" evidence="20"/>
<dbReference type="GO" id="GO:0000902">
    <property type="term" value="P:cell morphogenesis"/>
    <property type="evidence" value="ECO:0007669"/>
    <property type="project" value="UniProtKB-UniRule"/>
</dbReference>
<dbReference type="InterPro" id="IPR011004">
    <property type="entry name" value="Trimer_LpxA-like_sf"/>
</dbReference>
<dbReference type="GO" id="GO:0003977">
    <property type="term" value="F:UDP-N-acetylglucosamine diphosphorylase activity"/>
    <property type="evidence" value="ECO:0007669"/>
    <property type="project" value="UniProtKB-UniRule"/>
</dbReference>
<comment type="catalytic activity">
    <reaction evidence="17 20">
        <text>alpha-D-glucosamine 1-phosphate + acetyl-CoA = N-acetyl-alpha-D-glucosamine 1-phosphate + CoA + H(+)</text>
        <dbReference type="Rhea" id="RHEA:13725"/>
        <dbReference type="ChEBI" id="CHEBI:15378"/>
        <dbReference type="ChEBI" id="CHEBI:57287"/>
        <dbReference type="ChEBI" id="CHEBI:57288"/>
        <dbReference type="ChEBI" id="CHEBI:57776"/>
        <dbReference type="ChEBI" id="CHEBI:58516"/>
        <dbReference type="EC" id="2.3.1.157"/>
    </reaction>
</comment>
<feature type="binding site" evidence="20">
    <location>
        <position position="20"/>
    </location>
    <ligand>
        <name>UDP-N-acetyl-alpha-D-glucosamine</name>
        <dbReference type="ChEBI" id="CHEBI:57705"/>
    </ligand>
</feature>
<keyword evidence="15 20" id="KW-0012">Acyltransferase</keyword>
<keyword evidence="13 20" id="KW-0573">Peptidoglycan synthesis</keyword>
<dbReference type="InterPro" id="IPR050065">
    <property type="entry name" value="GlmU-like"/>
</dbReference>
<keyword evidence="7 20" id="KW-0808">Transferase</keyword>
<evidence type="ECO:0000313" key="23">
    <source>
        <dbReference type="Proteomes" id="UP000187338"/>
    </source>
</evidence>
<feature type="binding site" evidence="20">
    <location>
        <position position="135"/>
    </location>
    <ligand>
        <name>UDP-N-acetyl-alpha-D-glucosamine</name>
        <dbReference type="ChEBI" id="CHEBI:57705"/>
    </ligand>
</feature>
<feature type="binding site" evidence="20">
    <location>
        <position position="98"/>
    </location>
    <ligand>
        <name>Mg(2+)</name>
        <dbReference type="ChEBI" id="CHEBI:18420"/>
    </ligand>
</feature>
<feature type="region of interest" description="Pyrophosphorylase" evidence="20">
    <location>
        <begin position="1"/>
        <end position="225"/>
    </location>
</feature>
<dbReference type="GO" id="GO:0008360">
    <property type="term" value="P:regulation of cell shape"/>
    <property type="evidence" value="ECO:0007669"/>
    <property type="project" value="UniProtKB-KW"/>
</dbReference>
<comment type="pathway">
    <text evidence="2 20">Nucleotide-sugar biosynthesis; UDP-N-acetyl-alpha-D-glucosamine biosynthesis; N-acetyl-alpha-D-glucosamine 1-phosphate from alpha-D-glucosamine 6-phosphate (route II): step 2/2.</text>
</comment>
<feature type="binding site" evidence="20">
    <location>
        <begin position="381"/>
        <end position="382"/>
    </location>
    <ligand>
        <name>acetyl-CoA</name>
        <dbReference type="ChEBI" id="CHEBI:57288"/>
    </ligand>
</feature>
<feature type="region of interest" description="Linker" evidence="20">
    <location>
        <begin position="226"/>
        <end position="246"/>
    </location>
</feature>
<keyword evidence="9 20" id="KW-0479">Metal-binding</keyword>
<dbReference type="InterPro" id="IPR029044">
    <property type="entry name" value="Nucleotide-diphossugar_trans"/>
</dbReference>
<keyword evidence="16 20" id="KW-0961">Cell wall biogenesis/degradation</keyword>
<keyword evidence="8 20" id="KW-0548">Nucleotidyltransferase</keyword>
<dbReference type="GO" id="GO:0009245">
    <property type="term" value="P:lipid A biosynthetic process"/>
    <property type="evidence" value="ECO:0007669"/>
    <property type="project" value="UniProtKB-UniRule"/>
</dbReference>
<feature type="binding site" evidence="20">
    <location>
        <position position="372"/>
    </location>
    <ligand>
        <name>UDP-N-acetyl-alpha-D-glucosamine</name>
        <dbReference type="ChEBI" id="CHEBI:57705"/>
    </ligand>
</feature>
<evidence type="ECO:0000256" key="13">
    <source>
        <dbReference type="ARBA" id="ARBA00022984"/>
    </source>
</evidence>
<feature type="binding site" evidence="20">
    <location>
        <begin position="75"/>
        <end position="76"/>
    </location>
    <ligand>
        <name>UDP-N-acetyl-alpha-D-glucosamine</name>
        <dbReference type="ChEBI" id="CHEBI:57705"/>
    </ligand>
</feature>
<feature type="binding site" evidence="20">
    <location>
        <position position="165"/>
    </location>
    <ligand>
        <name>UDP-N-acetyl-alpha-D-glucosamine</name>
        <dbReference type="ChEBI" id="CHEBI:57705"/>
    </ligand>
</feature>
<evidence type="ECO:0000256" key="14">
    <source>
        <dbReference type="ARBA" id="ARBA00023268"/>
    </source>
</evidence>
<dbReference type="GO" id="GO:0006048">
    <property type="term" value="P:UDP-N-acetylglucosamine biosynthetic process"/>
    <property type="evidence" value="ECO:0007669"/>
    <property type="project" value="UniProtKB-UniPathway"/>
</dbReference>
<evidence type="ECO:0000256" key="6">
    <source>
        <dbReference type="ARBA" id="ARBA00022490"/>
    </source>
</evidence>
<feature type="binding site" evidence="20">
    <location>
        <position position="70"/>
    </location>
    <ligand>
        <name>UDP-N-acetyl-alpha-D-glucosamine</name>
        <dbReference type="ChEBI" id="CHEBI:57705"/>
    </ligand>
</feature>
<dbReference type="CDD" id="cd02540">
    <property type="entry name" value="GT2_GlmU_N_bac"/>
    <property type="match status" value="1"/>
</dbReference>
<feature type="binding site" evidence="20">
    <location>
        <position position="375"/>
    </location>
    <ligand>
        <name>acetyl-CoA</name>
        <dbReference type="ChEBI" id="CHEBI:57288"/>
    </ligand>
</feature>
<dbReference type="GO" id="GO:0071555">
    <property type="term" value="P:cell wall organization"/>
    <property type="evidence" value="ECO:0007669"/>
    <property type="project" value="UniProtKB-KW"/>
</dbReference>
<comment type="catalytic activity">
    <reaction evidence="18 20">
        <text>N-acetyl-alpha-D-glucosamine 1-phosphate + UTP + H(+) = UDP-N-acetyl-alpha-D-glucosamine + diphosphate</text>
        <dbReference type="Rhea" id="RHEA:13509"/>
        <dbReference type="ChEBI" id="CHEBI:15378"/>
        <dbReference type="ChEBI" id="CHEBI:33019"/>
        <dbReference type="ChEBI" id="CHEBI:46398"/>
        <dbReference type="ChEBI" id="CHEBI:57705"/>
        <dbReference type="ChEBI" id="CHEBI:57776"/>
        <dbReference type="EC" id="2.7.7.23"/>
    </reaction>
</comment>
<dbReference type="PANTHER" id="PTHR43584:SF3">
    <property type="entry name" value="BIFUNCTIONAL PROTEIN GLMU"/>
    <property type="match status" value="1"/>
</dbReference>
<feature type="active site" description="Proton acceptor" evidence="20">
    <location>
        <position position="358"/>
    </location>
</feature>
<dbReference type="GO" id="GO:0005737">
    <property type="term" value="C:cytoplasm"/>
    <property type="evidence" value="ECO:0007669"/>
    <property type="project" value="UniProtKB-SubCell"/>
</dbReference>
<evidence type="ECO:0000256" key="1">
    <source>
        <dbReference type="ARBA" id="ARBA00004496"/>
    </source>
</evidence>
<feature type="binding site" evidence="20">
    <location>
        <position position="346"/>
    </location>
    <ligand>
        <name>UDP-N-acetyl-alpha-D-glucosamine</name>
        <dbReference type="ChEBI" id="CHEBI:57705"/>
    </ligand>
</feature>
<dbReference type="NCBIfam" id="NF010934">
    <property type="entry name" value="PRK14354.1"/>
    <property type="match status" value="1"/>
</dbReference>
<evidence type="ECO:0000256" key="18">
    <source>
        <dbReference type="ARBA" id="ARBA00048493"/>
    </source>
</evidence>
<evidence type="ECO:0000256" key="10">
    <source>
        <dbReference type="ARBA" id="ARBA00022737"/>
    </source>
</evidence>
<dbReference type="CDD" id="cd03353">
    <property type="entry name" value="LbH_GlmU_C"/>
    <property type="match status" value="1"/>
</dbReference>
<sequence>MEGIILAAGKGTRMKSDLPKVVHEVAEKPMVLRVYEALVGAGVKRVVAVVGYRKEKVEEILGGRAVIAVQEEQLGTGHAALVAMPYIEDDNVIIVAGDTPLLKASTLQALIKKHLETGAYATVLTCFLSHPYGYGRIVRDGYGKILKIVEEKDATIEEKQIAEVNTGIYCFKTKILKEILPLLKAENAQKEYYLTDVIPLLLERGKVVETITIQDETEVQGVNDRVQLARLTKEVYRRKAEALMQEGVTIIDPDTVYIGEEVAVGRDTVIYPNTYLEGKTVIGNGCRLGPNTRITDSVIGNNTEITFSVIIQARVGDEVNVGPFAYLRPGTEIANGVKIGDFVEIKKSFIGEGSKVPHLSYIGDAVVGKGVNIGAGTITCNYDGKNKWETVIEDGAFIGSNTNLVAPIKIGKNAVVGAGSTLTEDVPEKALAIARSRQVNKEDYVK</sequence>
<feature type="binding site" evidence="20">
    <location>
        <position position="223"/>
    </location>
    <ligand>
        <name>Mg(2+)</name>
        <dbReference type="ChEBI" id="CHEBI:18420"/>
    </ligand>
</feature>
<organism evidence="22 23">
    <name type="scientific">Carboxydothermus islandicus</name>
    <dbReference type="NCBI Taxonomy" id="661089"/>
    <lineage>
        <taxon>Bacteria</taxon>
        <taxon>Bacillati</taxon>
        <taxon>Bacillota</taxon>
        <taxon>Clostridia</taxon>
        <taxon>Thermoanaerobacterales</taxon>
        <taxon>Thermoanaerobacteraceae</taxon>
        <taxon>Carboxydothermus</taxon>
    </lineage>
</organism>
<feature type="binding site" evidence="20">
    <location>
        <position position="223"/>
    </location>
    <ligand>
        <name>UDP-N-acetyl-alpha-D-glucosamine</name>
        <dbReference type="ChEBI" id="CHEBI:57705"/>
    </ligand>
</feature>
<evidence type="ECO:0000256" key="9">
    <source>
        <dbReference type="ARBA" id="ARBA00022723"/>
    </source>
</evidence>
<evidence type="ECO:0000256" key="20">
    <source>
        <dbReference type="HAMAP-Rule" id="MF_01631"/>
    </source>
</evidence>
<dbReference type="HAMAP" id="MF_01631">
    <property type="entry name" value="GlmU"/>
    <property type="match status" value="1"/>
</dbReference>
<dbReference type="GO" id="GO:0009252">
    <property type="term" value="P:peptidoglycan biosynthetic process"/>
    <property type="evidence" value="ECO:0007669"/>
    <property type="project" value="UniProtKB-UniRule"/>
</dbReference>
<dbReference type="AlphaFoldDB" id="A0A1L8D315"/>
<feature type="binding site" evidence="20">
    <location>
        <begin position="6"/>
        <end position="9"/>
    </location>
    <ligand>
        <name>UDP-N-acetyl-alpha-D-glucosamine</name>
        <dbReference type="ChEBI" id="CHEBI:57705"/>
    </ligand>
</feature>
<dbReference type="RefSeq" id="WP_075865723.1">
    <property type="nucleotide sequence ID" value="NZ_BDJL01000049.1"/>
</dbReference>
<evidence type="ECO:0000256" key="17">
    <source>
        <dbReference type="ARBA" id="ARBA00048247"/>
    </source>
</evidence>
<comment type="subunit">
    <text evidence="20">Homotrimer.</text>
</comment>
<dbReference type="PROSITE" id="PS00101">
    <property type="entry name" value="HEXAPEP_TRANSFERASES"/>
    <property type="match status" value="1"/>
</dbReference>
<feature type="binding site" evidence="20">
    <location>
        <position position="361"/>
    </location>
    <ligand>
        <name>UDP-N-acetyl-alpha-D-glucosamine</name>
        <dbReference type="ChEBI" id="CHEBI:57705"/>
    </ligand>
</feature>
<name>A0A1L8D315_9THEO</name>
<dbReference type="SUPFAM" id="SSF53448">
    <property type="entry name" value="Nucleotide-diphospho-sugar transferases"/>
    <property type="match status" value="1"/>
</dbReference>
<reference evidence="23" key="1">
    <citation type="submission" date="2016-12" db="EMBL/GenBank/DDBJ databases">
        <title>Draft Genome Sequences od Carboxydothermus pertinax and islandicus, Hydrogenogenic Carboxydotrophic Bacteria.</title>
        <authorList>
            <person name="Fukuyama Y."/>
            <person name="Ohmae K."/>
            <person name="Yoneda Y."/>
            <person name="Yoshida T."/>
            <person name="Sako Y."/>
        </authorList>
    </citation>
    <scope>NUCLEOTIDE SEQUENCE [LARGE SCALE GENOMIC DNA]</scope>
    <source>
        <strain evidence="23">SET</strain>
    </source>
</reference>
<comment type="pathway">
    <text evidence="20">Bacterial outer membrane biogenesis; LPS lipid A biosynthesis.</text>
</comment>
<evidence type="ECO:0000256" key="3">
    <source>
        <dbReference type="ARBA" id="ARBA00005208"/>
    </source>
</evidence>
<feature type="binding site" evidence="20">
    <location>
        <position position="400"/>
    </location>
    <ligand>
        <name>acetyl-CoA</name>
        <dbReference type="ChEBI" id="CHEBI:57288"/>
    </ligand>
</feature>
<evidence type="ECO:0000256" key="4">
    <source>
        <dbReference type="ARBA" id="ARBA00007707"/>
    </source>
</evidence>
<dbReference type="UniPathway" id="UPA00113">
    <property type="reaction ID" value="UER00532"/>
</dbReference>
<comment type="caution">
    <text evidence="20">Lacks conserved residue(s) required for the propagation of feature annotation.</text>
</comment>
<dbReference type="PANTHER" id="PTHR43584">
    <property type="entry name" value="NUCLEOTIDYL TRANSFERASE"/>
    <property type="match status" value="1"/>
</dbReference>
<keyword evidence="10 20" id="KW-0677">Repeat</keyword>
<accession>A0A1L8D315</accession>
<feature type="binding site" evidence="20">
    <location>
        <position position="328"/>
    </location>
    <ligand>
        <name>UDP-N-acetyl-alpha-D-glucosamine</name>
        <dbReference type="ChEBI" id="CHEBI:57705"/>
    </ligand>
</feature>
<keyword evidence="23" id="KW-1185">Reference proteome</keyword>
<comment type="subcellular location">
    <subcellularLocation>
        <location evidence="1 20">Cytoplasm</location>
    </subcellularLocation>
</comment>
<dbReference type="Pfam" id="PF00483">
    <property type="entry name" value="NTP_transferase"/>
    <property type="match status" value="1"/>
</dbReference>
<evidence type="ECO:0000256" key="12">
    <source>
        <dbReference type="ARBA" id="ARBA00022960"/>
    </source>
</evidence>
<dbReference type="InterPro" id="IPR018357">
    <property type="entry name" value="Hexapep_transf_CS"/>
</dbReference>
<comment type="caution">
    <text evidence="22">The sequence shown here is derived from an EMBL/GenBank/DDBJ whole genome shotgun (WGS) entry which is preliminary data.</text>
</comment>
<keyword evidence="14 20" id="KW-0511">Multifunctional enzyme</keyword>
<dbReference type="InterPro" id="IPR038009">
    <property type="entry name" value="GlmU_C_LbH"/>
</dbReference>
<dbReference type="UniPathway" id="UPA00973"/>
<comment type="similarity">
    <text evidence="4 20">In the C-terminal section; belongs to the transferase hexapeptide repeat family.</text>
</comment>
<dbReference type="GO" id="GO:0000287">
    <property type="term" value="F:magnesium ion binding"/>
    <property type="evidence" value="ECO:0007669"/>
    <property type="project" value="UniProtKB-UniRule"/>
</dbReference>
<proteinExistence type="inferred from homology"/>
<dbReference type="Gene3D" id="2.160.10.10">
    <property type="entry name" value="Hexapeptide repeat proteins"/>
    <property type="match status" value="1"/>
</dbReference>
<evidence type="ECO:0000256" key="11">
    <source>
        <dbReference type="ARBA" id="ARBA00022842"/>
    </source>
</evidence>
<dbReference type="GO" id="GO:0019134">
    <property type="term" value="F:glucosamine-1-phosphate N-acetyltransferase activity"/>
    <property type="evidence" value="ECO:0007669"/>
    <property type="project" value="UniProtKB-UniRule"/>
</dbReference>
<dbReference type="InterPro" id="IPR005835">
    <property type="entry name" value="NTP_transferase_dom"/>
</dbReference>
<comment type="similarity">
    <text evidence="5 20">In the N-terminal section; belongs to the N-acetylglucosamine-1-phosphate uridyltransferase family.</text>
</comment>
<dbReference type="InterPro" id="IPR005882">
    <property type="entry name" value="Bifunctional_GlmU"/>
</dbReference>
<feature type="region of interest" description="N-acetyltransferase" evidence="20">
    <location>
        <begin position="247"/>
        <end position="446"/>
    </location>
</feature>
<dbReference type="Gene3D" id="3.90.550.10">
    <property type="entry name" value="Spore Coat Polysaccharide Biosynthesis Protein SpsA, Chain A"/>
    <property type="match status" value="1"/>
</dbReference>
<dbReference type="GO" id="GO:0016020">
    <property type="term" value="C:membrane"/>
    <property type="evidence" value="ECO:0007669"/>
    <property type="project" value="GOC"/>
</dbReference>
<comment type="pathway">
    <text evidence="3 20">Nucleotide-sugar biosynthesis; UDP-N-acetyl-alpha-D-glucosamine biosynthesis; UDP-N-acetyl-alpha-D-glucosamine from N-acetyl-alpha-D-glucosamine 1-phosphate: step 1/1.</text>
</comment>
<evidence type="ECO:0000256" key="7">
    <source>
        <dbReference type="ARBA" id="ARBA00022679"/>
    </source>
</evidence>
<evidence type="ECO:0000259" key="21">
    <source>
        <dbReference type="Pfam" id="PF00483"/>
    </source>
</evidence>
<keyword evidence="12 20" id="KW-0133">Cell shape</keyword>